<dbReference type="GO" id="GO:0046872">
    <property type="term" value="F:metal ion binding"/>
    <property type="evidence" value="ECO:0007669"/>
    <property type="project" value="UniProtKB-KW"/>
</dbReference>
<protein>
    <submittedName>
        <fullName evidence="4">Unnamed protein product</fullName>
    </submittedName>
</protein>
<evidence type="ECO:0000259" key="3">
    <source>
        <dbReference type="Pfam" id="PF13359"/>
    </source>
</evidence>
<evidence type="ECO:0000256" key="2">
    <source>
        <dbReference type="ARBA" id="ARBA00022723"/>
    </source>
</evidence>
<evidence type="ECO:0000313" key="5">
    <source>
        <dbReference type="Proteomes" id="UP001165121"/>
    </source>
</evidence>
<dbReference type="OrthoDB" id="115224at2759"/>
<dbReference type="Proteomes" id="UP001165121">
    <property type="component" value="Unassembled WGS sequence"/>
</dbReference>
<name>A0A9W6XLR5_9STRA</name>
<dbReference type="PANTHER" id="PTHR48471">
    <property type="entry name" value="DDE TNP4 DOMAIN-CONTAINING PROTEIN"/>
    <property type="match status" value="1"/>
</dbReference>
<gene>
    <name evidence="4" type="ORF">Pfra01_001305800</name>
</gene>
<evidence type="ECO:0000256" key="1">
    <source>
        <dbReference type="ARBA" id="ARBA00001968"/>
    </source>
</evidence>
<reference evidence="4" key="1">
    <citation type="submission" date="2023-04" db="EMBL/GenBank/DDBJ databases">
        <title>Phytophthora fragariaefolia NBRC 109709.</title>
        <authorList>
            <person name="Ichikawa N."/>
            <person name="Sato H."/>
            <person name="Tonouchi N."/>
        </authorList>
    </citation>
    <scope>NUCLEOTIDE SEQUENCE</scope>
    <source>
        <strain evidence="4">NBRC 109709</strain>
    </source>
</reference>
<accession>A0A9W6XLR5</accession>
<organism evidence="4 5">
    <name type="scientific">Phytophthora fragariaefolia</name>
    <dbReference type="NCBI Taxonomy" id="1490495"/>
    <lineage>
        <taxon>Eukaryota</taxon>
        <taxon>Sar</taxon>
        <taxon>Stramenopiles</taxon>
        <taxon>Oomycota</taxon>
        <taxon>Peronosporomycetes</taxon>
        <taxon>Peronosporales</taxon>
        <taxon>Peronosporaceae</taxon>
        <taxon>Phytophthora</taxon>
    </lineage>
</organism>
<dbReference type="InterPro" id="IPR027806">
    <property type="entry name" value="HARBI1_dom"/>
</dbReference>
<proteinExistence type="predicted"/>
<keyword evidence="5" id="KW-1185">Reference proteome</keyword>
<dbReference type="Pfam" id="PF13359">
    <property type="entry name" value="DDE_Tnp_4"/>
    <property type="match status" value="1"/>
</dbReference>
<keyword evidence="2" id="KW-0479">Metal-binding</keyword>
<dbReference type="EMBL" id="BSXT01001330">
    <property type="protein sequence ID" value="GMF41358.1"/>
    <property type="molecule type" value="Genomic_DNA"/>
</dbReference>
<comment type="cofactor">
    <cofactor evidence="1">
        <name>a divalent metal cation</name>
        <dbReference type="ChEBI" id="CHEBI:60240"/>
    </cofactor>
</comment>
<sequence>MCCRPAFQQLLRRFVQFYYIPKSTSRGRPPKLRYHHQVLGLVLSFYVGSMEQSSLCMLFGVPPSTLSRTLRRAEESLAKALDGYEPARISWSSPTRQVELAKLVEVHEPLLKQNFGFIDGKNFRVRTFLLTCIQYYATTLDLTPLSGHVMQVQQPSNSDPQNAMYNGWLHSVFGTGTICFVADGCIIWSRHNCPGSWNDSDTSLGFRLKLLDPKYCPDTKMNVVSDSAVPCSTAMAGRILTPLKDGDIDRILPSLRSSARTLHNTITSVRQAAEWGMGSVQKSTAGSTRRCRTTPSSEVSASTICSVWPTLGLHGGGSRNSHYIYGRDGRAGATILSG</sequence>
<evidence type="ECO:0000313" key="4">
    <source>
        <dbReference type="EMBL" id="GMF41358.1"/>
    </source>
</evidence>
<feature type="domain" description="DDE Tnp4" evidence="3">
    <location>
        <begin position="147"/>
        <end position="281"/>
    </location>
</feature>
<dbReference type="PANTHER" id="PTHR48471:SF1">
    <property type="entry name" value="DDE TNP4 DOMAIN-CONTAINING PROTEIN"/>
    <property type="match status" value="1"/>
</dbReference>
<dbReference type="AlphaFoldDB" id="A0A9W6XLR5"/>
<comment type="caution">
    <text evidence="4">The sequence shown here is derived from an EMBL/GenBank/DDBJ whole genome shotgun (WGS) entry which is preliminary data.</text>
</comment>